<evidence type="ECO:0000256" key="4">
    <source>
        <dbReference type="ARBA" id="ARBA00023163"/>
    </source>
</evidence>
<dbReference type="SMART" id="SM01401">
    <property type="entry name" value="Sds3"/>
    <property type="match status" value="1"/>
</dbReference>
<feature type="compositionally biased region" description="Basic and acidic residues" evidence="6">
    <location>
        <begin position="1"/>
        <end position="10"/>
    </location>
</feature>
<keyword evidence="3" id="KW-0805">Transcription regulation</keyword>
<name>A0A8H7PKI2_MORIS</name>
<dbReference type="EMBL" id="JAEPQZ010000011">
    <property type="protein sequence ID" value="KAG2175722.1"/>
    <property type="molecule type" value="Genomic_DNA"/>
</dbReference>
<gene>
    <name evidence="7" type="ORF">INT43_001369</name>
</gene>
<dbReference type="GO" id="GO:0010468">
    <property type="term" value="P:regulation of gene expression"/>
    <property type="evidence" value="ECO:0007669"/>
    <property type="project" value="UniProtKB-ARBA"/>
</dbReference>
<evidence type="ECO:0000256" key="3">
    <source>
        <dbReference type="ARBA" id="ARBA00023015"/>
    </source>
</evidence>
<feature type="compositionally biased region" description="Polar residues" evidence="6">
    <location>
        <begin position="70"/>
        <end position="81"/>
    </location>
</feature>
<evidence type="ECO:0000256" key="2">
    <source>
        <dbReference type="ARBA" id="ARBA00022491"/>
    </source>
</evidence>
<evidence type="ECO:0000313" key="8">
    <source>
        <dbReference type="Proteomes" id="UP000654370"/>
    </source>
</evidence>
<dbReference type="Proteomes" id="UP000654370">
    <property type="component" value="Unassembled WGS sequence"/>
</dbReference>
<feature type="compositionally biased region" description="Polar residues" evidence="6">
    <location>
        <begin position="89"/>
        <end position="102"/>
    </location>
</feature>
<dbReference type="AlphaFoldDB" id="A0A8H7PKI2"/>
<feature type="region of interest" description="Disordered" evidence="6">
    <location>
        <begin position="1"/>
        <end position="111"/>
    </location>
</feature>
<keyword evidence="8" id="KW-1185">Reference proteome</keyword>
<keyword evidence="2" id="KW-0678">Repressor</keyword>
<protein>
    <submittedName>
        <fullName evidence="7">Uncharacterized protein</fullName>
    </submittedName>
</protein>
<dbReference type="Pfam" id="PF08598">
    <property type="entry name" value="Sds3"/>
    <property type="match status" value="1"/>
</dbReference>
<reference evidence="7" key="1">
    <citation type="submission" date="2020-12" db="EMBL/GenBank/DDBJ databases">
        <title>Metabolic potential, ecology and presence of endohyphal bacteria is reflected in genomic diversity of Mucoromycotina.</title>
        <authorList>
            <person name="Muszewska A."/>
            <person name="Okrasinska A."/>
            <person name="Steczkiewicz K."/>
            <person name="Drgas O."/>
            <person name="Orlowska M."/>
            <person name="Perlinska-Lenart U."/>
            <person name="Aleksandrzak-Piekarczyk T."/>
            <person name="Szatraj K."/>
            <person name="Zielenkiewicz U."/>
            <person name="Pilsyk S."/>
            <person name="Malc E."/>
            <person name="Mieczkowski P."/>
            <person name="Kruszewska J.S."/>
            <person name="Biernat P."/>
            <person name="Pawlowska J."/>
        </authorList>
    </citation>
    <scope>NUCLEOTIDE SEQUENCE</scope>
    <source>
        <strain evidence="7">WA0000067209</strain>
    </source>
</reference>
<organism evidence="7 8">
    <name type="scientific">Mortierella isabellina</name>
    <name type="common">Filamentous fungus</name>
    <name type="synonym">Umbelopsis isabellina</name>
    <dbReference type="NCBI Taxonomy" id="91625"/>
    <lineage>
        <taxon>Eukaryota</taxon>
        <taxon>Fungi</taxon>
        <taxon>Fungi incertae sedis</taxon>
        <taxon>Mucoromycota</taxon>
        <taxon>Mucoromycotina</taxon>
        <taxon>Umbelopsidomycetes</taxon>
        <taxon>Umbelopsidales</taxon>
        <taxon>Umbelopsidaceae</taxon>
        <taxon>Umbelopsis</taxon>
    </lineage>
</organism>
<keyword evidence="5" id="KW-0539">Nucleus</keyword>
<comment type="caution">
    <text evidence="7">The sequence shown here is derived from an EMBL/GenBank/DDBJ whole genome shotgun (WGS) entry which is preliminary data.</text>
</comment>
<dbReference type="PANTHER" id="PTHR21964">
    <property type="entry name" value="BREAST CANCER METASTASIS-SUPPRESSOR 1"/>
    <property type="match status" value="1"/>
</dbReference>
<dbReference type="OrthoDB" id="20886at2759"/>
<evidence type="ECO:0000256" key="6">
    <source>
        <dbReference type="SAM" id="MobiDB-lite"/>
    </source>
</evidence>
<accession>A0A8H7PKI2</accession>
<sequence length="341" mass="38778">MTAPMEEKDASQYPKPSRGLHVKDENYGSISRQENEPPGLSEGITLTPQSLSPQMSSTHTVSQEPKENMRNGTEARSPSSDTRQEQLAVENTVQESNLSDDQGPSEEKDDMEAAAYEELRLSAFKALQCIEEDFAKLRERYALAMLNDLAIIQKIKYVLDSVFRRLYHERLAELDKEVQAITSGKHPEYATAHSEIESRRRKLLKEASKWRQHRETDIGRQVESSLRLAHVHFLAKRAELRRSIINNITEKRRKLRDEMACSDDLGETLATFIQLMISMLTSSHIREHNAKENKEVVDISLNIGFPIGAKPSGLEEAETESDVRMMHAVSTGDKRSIKYLL</sequence>
<feature type="compositionally biased region" description="Polar residues" evidence="6">
    <location>
        <begin position="44"/>
        <end position="63"/>
    </location>
</feature>
<dbReference type="GO" id="GO:0005654">
    <property type="term" value="C:nucleoplasm"/>
    <property type="evidence" value="ECO:0007669"/>
    <property type="project" value="UniProtKB-ARBA"/>
</dbReference>
<evidence type="ECO:0000256" key="5">
    <source>
        <dbReference type="ARBA" id="ARBA00023242"/>
    </source>
</evidence>
<evidence type="ECO:0000256" key="1">
    <source>
        <dbReference type="ARBA" id="ARBA00004123"/>
    </source>
</evidence>
<comment type="subcellular location">
    <subcellularLocation>
        <location evidence="1">Nucleus</location>
    </subcellularLocation>
</comment>
<keyword evidence="4" id="KW-0804">Transcription</keyword>
<evidence type="ECO:0000313" key="7">
    <source>
        <dbReference type="EMBL" id="KAG2175722.1"/>
    </source>
</evidence>
<proteinExistence type="predicted"/>
<dbReference type="InterPro" id="IPR013907">
    <property type="entry name" value="Sds3"/>
</dbReference>